<dbReference type="PANTHER" id="PTHR31221">
    <property type="entry name" value="WRKY TRANSCRIPTION FACTOR PROTEIN 1-RELATED"/>
    <property type="match status" value="1"/>
</dbReference>
<evidence type="ECO:0000256" key="6">
    <source>
        <dbReference type="ARBA" id="ARBA00023242"/>
    </source>
</evidence>
<feature type="domain" description="WRKY" evidence="8">
    <location>
        <begin position="323"/>
        <end position="388"/>
    </location>
</feature>
<keyword evidence="4" id="KW-0238">DNA-binding</keyword>
<evidence type="ECO:0000256" key="7">
    <source>
        <dbReference type="SAM" id="MobiDB-lite"/>
    </source>
</evidence>
<dbReference type="GO" id="GO:0043565">
    <property type="term" value="F:sequence-specific DNA binding"/>
    <property type="evidence" value="ECO:0007669"/>
    <property type="project" value="InterPro"/>
</dbReference>
<dbReference type="FunFam" id="2.20.25.80:FF:000006">
    <property type="entry name" value="WRKY transcription factor"/>
    <property type="match status" value="2"/>
</dbReference>
<dbReference type="Proteomes" id="UP000826271">
    <property type="component" value="Unassembled WGS sequence"/>
</dbReference>
<evidence type="ECO:0000313" key="9">
    <source>
        <dbReference type="EMBL" id="KAG8376490.1"/>
    </source>
</evidence>
<dbReference type="PROSITE" id="PS50811">
    <property type="entry name" value="WRKY"/>
    <property type="match status" value="2"/>
</dbReference>
<evidence type="ECO:0000256" key="4">
    <source>
        <dbReference type="ARBA" id="ARBA00023125"/>
    </source>
</evidence>
<dbReference type="SMART" id="SM00774">
    <property type="entry name" value="WRKY"/>
    <property type="match status" value="2"/>
</dbReference>
<dbReference type="InterPro" id="IPR044810">
    <property type="entry name" value="WRKY_plant"/>
</dbReference>
<dbReference type="PANTHER" id="PTHR31221:SF90">
    <property type="entry name" value="WRKY TRANSCRIPTION FACTOR 44"/>
    <property type="match status" value="1"/>
</dbReference>
<name>A0AAV6X4Y6_9LAMI</name>
<evidence type="ECO:0000256" key="1">
    <source>
        <dbReference type="ARBA" id="ARBA00004123"/>
    </source>
</evidence>
<evidence type="ECO:0000256" key="2">
    <source>
        <dbReference type="ARBA" id="ARBA00022737"/>
    </source>
</evidence>
<evidence type="ECO:0000313" key="10">
    <source>
        <dbReference type="Proteomes" id="UP000826271"/>
    </source>
</evidence>
<dbReference type="GO" id="GO:0005634">
    <property type="term" value="C:nucleus"/>
    <property type="evidence" value="ECO:0007669"/>
    <property type="project" value="UniProtKB-SubCell"/>
</dbReference>
<evidence type="ECO:0000256" key="3">
    <source>
        <dbReference type="ARBA" id="ARBA00023015"/>
    </source>
</evidence>
<evidence type="ECO:0000256" key="5">
    <source>
        <dbReference type="ARBA" id="ARBA00023163"/>
    </source>
</evidence>
<proteinExistence type="predicted"/>
<feature type="region of interest" description="Disordered" evidence="7">
    <location>
        <begin position="235"/>
        <end position="258"/>
    </location>
</feature>
<evidence type="ECO:0000259" key="8">
    <source>
        <dbReference type="PROSITE" id="PS50811"/>
    </source>
</evidence>
<feature type="compositionally biased region" description="Basic and acidic residues" evidence="7">
    <location>
        <begin position="235"/>
        <end position="248"/>
    </location>
</feature>
<accession>A0AAV6X4Y6</accession>
<dbReference type="Pfam" id="PF03106">
    <property type="entry name" value="WRKY"/>
    <property type="match status" value="2"/>
</dbReference>
<feature type="compositionally biased region" description="Polar residues" evidence="7">
    <location>
        <begin position="147"/>
        <end position="163"/>
    </location>
</feature>
<feature type="region of interest" description="Disordered" evidence="7">
    <location>
        <begin position="130"/>
        <end position="203"/>
    </location>
</feature>
<keyword evidence="10" id="KW-1185">Reference proteome</keyword>
<sequence length="397" mass="43767">MVEIKEAEKIVIAKPVACRPGFSNLKSFSKILSGADNASPPATISGTAVAPIRPRTVRFKPVCNTDLVEAEVFGTAACCPSNRVPETNITPNVVYKPVAKLVSKATVSLLANLGSYGVIPTREITEVGARIQPSDQLKHKTDPTSDPYINSPSQSESNRNTILEDTEHEKKSLLPPSNGDRPNDGHNWRKYGQKQVKGSENPRSYYKCTHPNCPVKKKVEKTLDGQIAEIVYNGEHNHPKPERVEGREGISGNQNNINLSARSNNVSVSTSNNSLAPSGECEEVSESLEAEGGDFKTKRRKRENQLLKASTLGEASFEPQTGADSDTIGDGFRWRKYGQKVVRGNPYPRSYYRCTSPKCNVRKYVERTSEDSGTFISTYEGKHNHDMPVRTTKFRGV</sequence>
<keyword evidence="2" id="KW-0677">Repeat</keyword>
<dbReference type="EMBL" id="WHWC01000009">
    <property type="protein sequence ID" value="KAG8376490.1"/>
    <property type="molecule type" value="Genomic_DNA"/>
</dbReference>
<keyword evidence="5" id="KW-0804">Transcription</keyword>
<dbReference type="InterPro" id="IPR036576">
    <property type="entry name" value="WRKY_dom_sf"/>
</dbReference>
<keyword evidence="3" id="KW-0805">Transcription regulation</keyword>
<dbReference type="InterPro" id="IPR003657">
    <property type="entry name" value="WRKY_dom"/>
</dbReference>
<reference evidence="9" key="1">
    <citation type="submission" date="2019-10" db="EMBL/GenBank/DDBJ databases">
        <authorList>
            <person name="Zhang R."/>
            <person name="Pan Y."/>
            <person name="Wang J."/>
            <person name="Ma R."/>
            <person name="Yu S."/>
        </authorList>
    </citation>
    <scope>NUCLEOTIDE SEQUENCE</scope>
    <source>
        <strain evidence="9">LA-IB0</strain>
        <tissue evidence="9">Leaf</tissue>
    </source>
</reference>
<comment type="caution">
    <text evidence="9">The sequence shown here is derived from an EMBL/GenBank/DDBJ whole genome shotgun (WGS) entry which is preliminary data.</text>
</comment>
<feature type="domain" description="WRKY" evidence="8">
    <location>
        <begin position="177"/>
        <end position="241"/>
    </location>
</feature>
<keyword evidence="6" id="KW-0539">Nucleus</keyword>
<dbReference type="AlphaFoldDB" id="A0AAV6X4Y6"/>
<organism evidence="9 10">
    <name type="scientific">Buddleja alternifolia</name>
    <dbReference type="NCBI Taxonomy" id="168488"/>
    <lineage>
        <taxon>Eukaryota</taxon>
        <taxon>Viridiplantae</taxon>
        <taxon>Streptophyta</taxon>
        <taxon>Embryophyta</taxon>
        <taxon>Tracheophyta</taxon>
        <taxon>Spermatophyta</taxon>
        <taxon>Magnoliopsida</taxon>
        <taxon>eudicotyledons</taxon>
        <taxon>Gunneridae</taxon>
        <taxon>Pentapetalae</taxon>
        <taxon>asterids</taxon>
        <taxon>lamiids</taxon>
        <taxon>Lamiales</taxon>
        <taxon>Scrophulariaceae</taxon>
        <taxon>Buddlejeae</taxon>
        <taxon>Buddleja</taxon>
    </lineage>
</organism>
<comment type="subcellular location">
    <subcellularLocation>
        <location evidence="1">Nucleus</location>
    </subcellularLocation>
</comment>
<dbReference type="Gene3D" id="2.20.25.80">
    <property type="entry name" value="WRKY domain"/>
    <property type="match status" value="2"/>
</dbReference>
<gene>
    <name evidence="9" type="ORF">BUALT_Bualt09G0068900</name>
</gene>
<dbReference type="SUPFAM" id="SSF118290">
    <property type="entry name" value="WRKY DNA-binding domain"/>
    <property type="match status" value="2"/>
</dbReference>
<protein>
    <recommendedName>
        <fullName evidence="8">WRKY domain-containing protein</fullName>
    </recommendedName>
</protein>
<dbReference type="GO" id="GO:0003700">
    <property type="term" value="F:DNA-binding transcription factor activity"/>
    <property type="evidence" value="ECO:0007669"/>
    <property type="project" value="InterPro"/>
</dbReference>